<dbReference type="OrthoDB" id="932587at2"/>
<evidence type="ECO:0000313" key="3">
    <source>
        <dbReference type="Proteomes" id="UP000283387"/>
    </source>
</evidence>
<dbReference type="RefSeq" id="WP_120271263.1">
    <property type="nucleotide sequence ID" value="NZ_RAPN01000001.1"/>
</dbReference>
<dbReference type="Pfam" id="PF04754">
    <property type="entry name" value="Transposase_31"/>
    <property type="match status" value="1"/>
</dbReference>
<dbReference type="GO" id="GO:0006310">
    <property type="term" value="P:DNA recombination"/>
    <property type="evidence" value="ECO:0007669"/>
    <property type="project" value="TreeGrafter"/>
</dbReference>
<organism evidence="2 3">
    <name type="scientific">Mangrovibacterium diazotrophicum</name>
    <dbReference type="NCBI Taxonomy" id="1261403"/>
    <lineage>
        <taxon>Bacteria</taxon>
        <taxon>Pseudomonadati</taxon>
        <taxon>Bacteroidota</taxon>
        <taxon>Bacteroidia</taxon>
        <taxon>Marinilabiliales</taxon>
        <taxon>Prolixibacteraceae</taxon>
        <taxon>Mangrovibacterium</taxon>
    </lineage>
</organism>
<dbReference type="InterPro" id="IPR051699">
    <property type="entry name" value="Rpn/YhgA-like_nuclease"/>
</dbReference>
<dbReference type="InterPro" id="IPR006842">
    <property type="entry name" value="Transposase_31"/>
</dbReference>
<accession>A0A419W311</accession>
<dbReference type="PANTHER" id="PTHR34611">
    <property type="match status" value="1"/>
</dbReference>
<dbReference type="Proteomes" id="UP000283387">
    <property type="component" value="Unassembled WGS sequence"/>
</dbReference>
<feature type="domain" description="Transposase (putative) YhgA-like" evidence="1">
    <location>
        <begin position="13"/>
        <end position="200"/>
    </location>
</feature>
<reference evidence="2 3" key="1">
    <citation type="submission" date="2018-09" db="EMBL/GenBank/DDBJ databases">
        <title>Genomic Encyclopedia of Archaeal and Bacterial Type Strains, Phase II (KMG-II): from individual species to whole genera.</title>
        <authorList>
            <person name="Goeker M."/>
        </authorList>
    </citation>
    <scope>NUCLEOTIDE SEQUENCE [LARGE SCALE GENOMIC DNA]</scope>
    <source>
        <strain evidence="2 3">DSM 27148</strain>
    </source>
</reference>
<evidence type="ECO:0000259" key="1">
    <source>
        <dbReference type="Pfam" id="PF04754"/>
    </source>
</evidence>
<dbReference type="AlphaFoldDB" id="A0A419W311"/>
<gene>
    <name evidence="2" type="ORF">BC643_0147</name>
</gene>
<evidence type="ECO:0000313" key="2">
    <source>
        <dbReference type="EMBL" id="RKD89814.1"/>
    </source>
</evidence>
<dbReference type="GO" id="GO:1990238">
    <property type="term" value="F:double-stranded DNA endonuclease activity"/>
    <property type="evidence" value="ECO:0007669"/>
    <property type="project" value="TreeGrafter"/>
</dbReference>
<dbReference type="EMBL" id="RAPN01000001">
    <property type="protein sequence ID" value="RKD89814.1"/>
    <property type="molecule type" value="Genomic_DNA"/>
</dbReference>
<comment type="caution">
    <text evidence="2">The sequence shown here is derived from an EMBL/GenBank/DDBJ whole genome shotgun (WGS) entry which is preliminary data.</text>
</comment>
<sequence length="296" mass="34433">MKKNSNVQKNNNIHDNFFKSLFSVKENLEDLLLGTLPKEVLQGLKPETLVYDPTEYVDQELAPYFKDVSCNMFYGNTNIKVSLLYEHKSYPDKNIHLQLLRYILNVWENQAANKQPLTPVITMVFYHGKPKWTDSGFVQVPEELKRFVPLFDYALFDTKDIEDHAIIRHFKRPSVKVAVWFMKRSDNLIGFIKNNPDLAREMFSQLKEIDETIFQKIALYLYKVSGLEPDKIDEIMETISPQVKDAFAEAANELKYLGKKEVVVKMIAKGYSDKEISEITDIAIEDIQKIRTNNSH</sequence>
<name>A0A419W311_9BACT</name>
<dbReference type="PANTHER" id="PTHR34611:SF2">
    <property type="entry name" value="INACTIVE RECOMBINATION-PROMOTING NUCLEASE-LIKE PROTEIN RPNE-RELATED"/>
    <property type="match status" value="1"/>
</dbReference>
<keyword evidence="3" id="KW-1185">Reference proteome</keyword>
<proteinExistence type="predicted"/>
<protein>
    <submittedName>
        <fullName evidence="2">Putative transposase/invertase (TIGR01784 family)</fullName>
    </submittedName>
</protein>